<keyword evidence="2 5" id="KW-0255">Endonuclease</keyword>
<dbReference type="GO" id="GO:0016787">
    <property type="term" value="F:hydrolase activity"/>
    <property type="evidence" value="ECO:0007669"/>
    <property type="project" value="UniProtKB-KW"/>
</dbReference>
<feature type="transmembrane region" description="Helical" evidence="5">
    <location>
        <begin position="6"/>
        <end position="22"/>
    </location>
</feature>
<dbReference type="GO" id="GO:0006402">
    <property type="term" value="P:mRNA catabolic process"/>
    <property type="evidence" value="ECO:0007669"/>
    <property type="project" value="UniProtKB-UniRule"/>
</dbReference>
<dbReference type="InterPro" id="IPR003607">
    <property type="entry name" value="HD/PDEase_dom"/>
</dbReference>
<evidence type="ECO:0000256" key="2">
    <source>
        <dbReference type="ARBA" id="ARBA00022759"/>
    </source>
</evidence>
<dbReference type="AlphaFoldDB" id="A0A1G2F138"/>
<dbReference type="CDD" id="cd22431">
    <property type="entry name" value="KH-I_RNaseY"/>
    <property type="match status" value="1"/>
</dbReference>
<dbReference type="SUPFAM" id="SSF109604">
    <property type="entry name" value="HD-domain/PDEase-like"/>
    <property type="match status" value="1"/>
</dbReference>
<dbReference type="PROSITE" id="PS50084">
    <property type="entry name" value="KH_TYPE_1"/>
    <property type="match status" value="1"/>
</dbReference>
<evidence type="ECO:0000313" key="10">
    <source>
        <dbReference type="Proteomes" id="UP000176787"/>
    </source>
</evidence>
<dbReference type="NCBIfam" id="TIGR00277">
    <property type="entry name" value="HDIG"/>
    <property type="match status" value="1"/>
</dbReference>
<dbReference type="Gene3D" id="3.30.1370.10">
    <property type="entry name" value="K Homology domain, type 1"/>
    <property type="match status" value="1"/>
</dbReference>
<name>A0A1G2F138_9BACT</name>
<dbReference type="InterPro" id="IPR006674">
    <property type="entry name" value="HD_domain"/>
</dbReference>
<organism evidence="9 10">
    <name type="scientific">Candidatus Niyogibacteria bacterium RIFCSPLOWO2_12_FULL_41_13</name>
    <dbReference type="NCBI Taxonomy" id="1801726"/>
    <lineage>
        <taxon>Bacteria</taxon>
        <taxon>Candidatus Niyogiibacteriota</taxon>
    </lineage>
</organism>
<keyword evidence="3 5" id="KW-0378">Hydrolase</keyword>
<comment type="function">
    <text evidence="5">Endoribonuclease that initiates mRNA decay.</text>
</comment>
<dbReference type="NCBIfam" id="TIGR03319">
    <property type="entry name" value="RNase_Y"/>
    <property type="match status" value="1"/>
</dbReference>
<evidence type="ECO:0000256" key="1">
    <source>
        <dbReference type="ARBA" id="ARBA00022722"/>
    </source>
</evidence>
<dbReference type="PANTHER" id="PTHR12826">
    <property type="entry name" value="RIBONUCLEASE Y"/>
    <property type="match status" value="1"/>
</dbReference>
<evidence type="ECO:0000259" key="8">
    <source>
        <dbReference type="PROSITE" id="PS51831"/>
    </source>
</evidence>
<protein>
    <recommendedName>
        <fullName evidence="5 6">Ribonuclease Y</fullName>
        <shortName evidence="5">RNase Y</shortName>
        <ecNumber evidence="5 6">3.1.-.-</ecNumber>
    </recommendedName>
</protein>
<reference evidence="9 10" key="1">
    <citation type="journal article" date="2016" name="Nat. Commun.">
        <title>Thousands of microbial genomes shed light on interconnected biogeochemical processes in an aquifer system.</title>
        <authorList>
            <person name="Anantharaman K."/>
            <person name="Brown C.T."/>
            <person name="Hug L.A."/>
            <person name="Sharon I."/>
            <person name="Castelle C.J."/>
            <person name="Probst A.J."/>
            <person name="Thomas B.C."/>
            <person name="Singh A."/>
            <person name="Wilkins M.J."/>
            <person name="Karaoz U."/>
            <person name="Brodie E.L."/>
            <person name="Williams K.H."/>
            <person name="Hubbard S.S."/>
            <person name="Banfield J.F."/>
        </authorList>
    </citation>
    <scope>NUCLEOTIDE SEQUENCE [LARGE SCALE GENOMIC DNA]</scope>
</reference>
<evidence type="ECO:0000256" key="6">
    <source>
        <dbReference type="NCBIfam" id="TIGR03319"/>
    </source>
</evidence>
<keyword evidence="5" id="KW-0812">Transmembrane</keyword>
<dbReference type="SMART" id="SM00322">
    <property type="entry name" value="KH"/>
    <property type="match status" value="1"/>
</dbReference>
<comment type="caution">
    <text evidence="9">The sequence shown here is derived from an EMBL/GenBank/DDBJ whole genome shotgun (WGS) entry which is preliminary data.</text>
</comment>
<evidence type="ECO:0000256" key="5">
    <source>
        <dbReference type="HAMAP-Rule" id="MF_00335"/>
    </source>
</evidence>
<dbReference type="Proteomes" id="UP000176787">
    <property type="component" value="Unassembled WGS sequence"/>
</dbReference>
<dbReference type="GO" id="GO:0004521">
    <property type="term" value="F:RNA endonuclease activity"/>
    <property type="evidence" value="ECO:0007669"/>
    <property type="project" value="UniProtKB-UniRule"/>
</dbReference>
<dbReference type="STRING" id="1801726.A3H02_01460"/>
<dbReference type="EC" id="3.1.-.-" evidence="5 6"/>
<dbReference type="SUPFAM" id="SSF54791">
    <property type="entry name" value="Eukaryotic type KH-domain (KH-domain type I)"/>
    <property type="match status" value="1"/>
</dbReference>
<keyword evidence="5" id="KW-1133">Transmembrane helix</keyword>
<feature type="coiled-coil region" evidence="7">
    <location>
        <begin position="38"/>
        <end position="139"/>
    </location>
</feature>
<dbReference type="InterPro" id="IPR006675">
    <property type="entry name" value="HDIG_dom"/>
</dbReference>
<sequence>MTLDLWIIIPLIGGIVLGYFLRQTKAKLDKSSLELKTQQVLLDAKTKAEERLEEAKKKAEEIVEEARKEEKELKLGFQKLETKLAEKEILIENQKQKIEDEKKRIEGQIETIEAKKAELEKSEELKRKELEKLSGLSAEEAKKALFIEAEKKYQTDLLSHLQKLEMNGEEQLKNKSREIILSIIQRLATSTASEITTSTVSIPSEDLKGRIIGKEGRNIRALERAAGVELIVDDTPGVIIISSFDPLRRHIAKIALENLILDGRIQPVRIEEAVSKAQLEIEKLVKEAGEQAAYEVGVMNLEPKLLNILGRLKFRTSYGQNVLQHSIEAAHLAGMLASELGADVNVSKTAALLHDIGKAMDHEIQGSHVEIGKRILEKFGVDKKIILAAIAHHGDYPYETLESIVVQTAEAISASRPGARRDTLENYLRRLEDLEKIALNFEGVDKAYALQAGREIRIFINPEKISDYQAKILCRQIADQIEKDLKYPGEIKVHLIRENRIVEFAR</sequence>
<keyword evidence="4 5" id="KW-0694">RNA-binding</keyword>
<dbReference type="InterPro" id="IPR017705">
    <property type="entry name" value="Ribonuclease_Y"/>
</dbReference>
<dbReference type="Gene3D" id="1.10.3210.10">
    <property type="entry name" value="Hypothetical protein af1432"/>
    <property type="match status" value="1"/>
</dbReference>
<dbReference type="InterPro" id="IPR004087">
    <property type="entry name" value="KH_dom"/>
</dbReference>
<evidence type="ECO:0000313" key="9">
    <source>
        <dbReference type="EMBL" id="OGZ31713.1"/>
    </source>
</evidence>
<dbReference type="InterPro" id="IPR022711">
    <property type="entry name" value="RNase_Y_N"/>
</dbReference>
<evidence type="ECO:0000256" key="7">
    <source>
        <dbReference type="SAM" id="Coils"/>
    </source>
</evidence>
<keyword evidence="5" id="KW-0472">Membrane</keyword>
<dbReference type="Pfam" id="PF00013">
    <property type="entry name" value="KH_1"/>
    <property type="match status" value="1"/>
</dbReference>
<dbReference type="Pfam" id="PF01966">
    <property type="entry name" value="HD"/>
    <property type="match status" value="1"/>
</dbReference>
<dbReference type="CDD" id="cd00077">
    <property type="entry name" value="HDc"/>
    <property type="match status" value="1"/>
</dbReference>
<comment type="subcellular location">
    <subcellularLocation>
        <location evidence="5">Cell membrane</location>
        <topology evidence="5">Single-pass membrane protein</topology>
    </subcellularLocation>
</comment>
<dbReference type="PROSITE" id="PS51831">
    <property type="entry name" value="HD"/>
    <property type="match status" value="1"/>
</dbReference>
<evidence type="ECO:0000256" key="4">
    <source>
        <dbReference type="ARBA" id="ARBA00022884"/>
    </source>
</evidence>
<accession>A0A1G2F138</accession>
<dbReference type="Pfam" id="PF12072">
    <property type="entry name" value="RNase_Y_N"/>
    <property type="match status" value="1"/>
</dbReference>
<gene>
    <name evidence="5" type="primary">rny</name>
    <name evidence="9" type="ORF">A3H02_01460</name>
</gene>
<dbReference type="InterPro" id="IPR004088">
    <property type="entry name" value="KH_dom_type_1"/>
</dbReference>
<dbReference type="HAMAP" id="MF_00335">
    <property type="entry name" value="RNase_Y"/>
    <property type="match status" value="1"/>
</dbReference>
<proteinExistence type="inferred from homology"/>
<dbReference type="GO" id="GO:0003723">
    <property type="term" value="F:RNA binding"/>
    <property type="evidence" value="ECO:0007669"/>
    <property type="project" value="UniProtKB-UniRule"/>
</dbReference>
<keyword evidence="5" id="KW-1003">Cell membrane</keyword>
<dbReference type="EMBL" id="MHMS01000023">
    <property type="protein sequence ID" value="OGZ31713.1"/>
    <property type="molecule type" value="Genomic_DNA"/>
</dbReference>
<evidence type="ECO:0000256" key="3">
    <source>
        <dbReference type="ARBA" id="ARBA00022801"/>
    </source>
</evidence>
<keyword evidence="1 5" id="KW-0540">Nuclease</keyword>
<keyword evidence="7" id="KW-0175">Coiled coil</keyword>
<dbReference type="PANTHER" id="PTHR12826:SF15">
    <property type="entry name" value="RIBONUCLEASE Y"/>
    <property type="match status" value="1"/>
</dbReference>
<dbReference type="InterPro" id="IPR036612">
    <property type="entry name" value="KH_dom_type_1_sf"/>
</dbReference>
<comment type="similarity">
    <text evidence="5">Belongs to the RNase Y family.</text>
</comment>
<dbReference type="SMART" id="SM00471">
    <property type="entry name" value="HDc"/>
    <property type="match status" value="1"/>
</dbReference>
<dbReference type="GO" id="GO:0005886">
    <property type="term" value="C:plasma membrane"/>
    <property type="evidence" value="ECO:0007669"/>
    <property type="project" value="UniProtKB-SubCell"/>
</dbReference>
<feature type="domain" description="HD" evidence="8">
    <location>
        <begin position="322"/>
        <end position="415"/>
    </location>
</feature>